<evidence type="ECO:0008006" key="8">
    <source>
        <dbReference type="Google" id="ProtNLM"/>
    </source>
</evidence>
<evidence type="ECO:0000313" key="6">
    <source>
        <dbReference type="EMBL" id="KIW77173.1"/>
    </source>
</evidence>
<dbReference type="InterPro" id="IPR036188">
    <property type="entry name" value="FAD/NAD-bd_sf"/>
</dbReference>
<dbReference type="VEuPathDB" id="FungiDB:Z517_09619"/>
<dbReference type="PANTHER" id="PTHR42877">
    <property type="entry name" value="L-ORNITHINE N(5)-MONOOXYGENASE-RELATED"/>
    <property type="match status" value="1"/>
</dbReference>
<evidence type="ECO:0000256" key="4">
    <source>
        <dbReference type="ARBA" id="ARBA00022827"/>
    </source>
</evidence>
<gene>
    <name evidence="6" type="ORF">Z517_09619</name>
</gene>
<comment type="similarity">
    <text evidence="2">Belongs to the FAD-binding monooxygenase family.</text>
</comment>
<name>A0A0D2G8Y8_9EURO</name>
<reference evidence="6 7" key="1">
    <citation type="submission" date="2015-01" db="EMBL/GenBank/DDBJ databases">
        <title>The Genome Sequence of Fonsecaea pedrosoi CBS 271.37.</title>
        <authorList>
            <consortium name="The Broad Institute Genomics Platform"/>
            <person name="Cuomo C."/>
            <person name="de Hoog S."/>
            <person name="Gorbushina A."/>
            <person name="Stielow B."/>
            <person name="Teixiera M."/>
            <person name="Abouelleil A."/>
            <person name="Chapman S.B."/>
            <person name="Priest M."/>
            <person name="Young S.K."/>
            <person name="Wortman J."/>
            <person name="Nusbaum C."/>
            <person name="Birren B."/>
        </authorList>
    </citation>
    <scope>NUCLEOTIDE SEQUENCE [LARGE SCALE GENOMIC DNA]</scope>
    <source>
        <strain evidence="6 7">CBS 271.37</strain>
    </source>
</reference>
<evidence type="ECO:0000313" key="7">
    <source>
        <dbReference type="Proteomes" id="UP000053029"/>
    </source>
</evidence>
<protein>
    <recommendedName>
        <fullName evidence="8">FAD/NAD(P)-binding domain-containing protein</fullName>
    </recommendedName>
</protein>
<evidence type="ECO:0000256" key="3">
    <source>
        <dbReference type="ARBA" id="ARBA00022630"/>
    </source>
</evidence>
<dbReference type="InterPro" id="IPR051209">
    <property type="entry name" value="FAD-bind_Monooxygenase_sf"/>
</dbReference>
<dbReference type="EMBL" id="KN846974">
    <property type="protein sequence ID" value="KIW77173.1"/>
    <property type="molecule type" value="Genomic_DNA"/>
</dbReference>
<sequence>MRKEYEGVPLHTNAQGYHVPDITYRAPENRRVKVITIGAGFAGILIAYKFQKELQNVELVIYEKNGDIGGTWLENRYPNCACDVPSHSYTFNFALNPWWPELYAKSEHIWKYLDRICRAFDLRKYMHFNTRVVEAVWDHEAGKWNVKIEKSFIDGSTKIIEDQCDVLLQASGLLNNPVVPNIEGMETFKGRKVHTAQWPDDYNEDAWKGQTVAVIGAGSSSVQTTPGLQPHVKKLHLYAKSRTWLASAQPDNPVISKEEQLEFATDMNKLLKQARSYEVAVNQIWGAMFKNAPQQVTLRERALKKMQDHLRKDGLFDNLKPGFAVGCRRTTPGVNFMEALNKDNVDVHFTAVTKITEDGIVGADGSVVTGLDTIVFATGFDTTYVPRFKIVGRNGVTLQQKFTPNPDSYLGVAIPGTSSPVLFGPSFPVLAGSVTASLTAVTDLAIAMVKKIQAENLRSISPRQDVVDQFAEHTQTMLHGTVWEDDCNSWYTRRDGRITAVWPGSALHFQDVVRHPRWEDYDITYMNKLNMWEFLGRGFTMTERDPDADLAPYMTLDALDKDFYDTDKTPLLEGPAPTMAQARAKSLEHPVDPVTVNGVTVPVPEVQNGGH</sequence>
<dbReference type="HOGENOM" id="CLU_006937_6_0_1"/>
<dbReference type="PANTHER" id="PTHR42877:SF1">
    <property type="entry name" value="FAD-BINDING MONOOXYGENASE STCW"/>
    <property type="match status" value="1"/>
</dbReference>
<dbReference type="RefSeq" id="XP_013280981.1">
    <property type="nucleotide sequence ID" value="XM_013425527.1"/>
</dbReference>
<dbReference type="AlphaFoldDB" id="A0A0D2G8Y8"/>
<keyword evidence="5" id="KW-0560">Oxidoreductase</keyword>
<dbReference type="Gene3D" id="3.50.50.60">
    <property type="entry name" value="FAD/NAD(P)-binding domain"/>
    <property type="match status" value="2"/>
</dbReference>
<organism evidence="6 7">
    <name type="scientific">Fonsecaea pedrosoi CBS 271.37</name>
    <dbReference type="NCBI Taxonomy" id="1442368"/>
    <lineage>
        <taxon>Eukaryota</taxon>
        <taxon>Fungi</taxon>
        <taxon>Dikarya</taxon>
        <taxon>Ascomycota</taxon>
        <taxon>Pezizomycotina</taxon>
        <taxon>Eurotiomycetes</taxon>
        <taxon>Chaetothyriomycetidae</taxon>
        <taxon>Chaetothyriales</taxon>
        <taxon>Herpotrichiellaceae</taxon>
        <taxon>Fonsecaea</taxon>
    </lineage>
</organism>
<keyword evidence="3" id="KW-0285">Flavoprotein</keyword>
<evidence type="ECO:0000256" key="5">
    <source>
        <dbReference type="ARBA" id="ARBA00023002"/>
    </source>
</evidence>
<accession>A0A0D2G8Y8</accession>
<dbReference type="InterPro" id="IPR020946">
    <property type="entry name" value="Flavin_mOase-like"/>
</dbReference>
<keyword evidence="4" id="KW-0274">FAD</keyword>
<comment type="cofactor">
    <cofactor evidence="1">
        <name>FAD</name>
        <dbReference type="ChEBI" id="CHEBI:57692"/>
    </cofactor>
</comment>
<evidence type="ECO:0000256" key="2">
    <source>
        <dbReference type="ARBA" id="ARBA00010139"/>
    </source>
</evidence>
<dbReference type="GO" id="GO:0050661">
    <property type="term" value="F:NADP binding"/>
    <property type="evidence" value="ECO:0007669"/>
    <property type="project" value="InterPro"/>
</dbReference>
<evidence type="ECO:0000256" key="1">
    <source>
        <dbReference type="ARBA" id="ARBA00001974"/>
    </source>
</evidence>
<proteinExistence type="inferred from homology"/>
<dbReference type="GO" id="GO:0050660">
    <property type="term" value="F:flavin adenine dinucleotide binding"/>
    <property type="evidence" value="ECO:0007669"/>
    <property type="project" value="InterPro"/>
</dbReference>
<dbReference type="OrthoDB" id="74360at2759"/>
<dbReference type="GO" id="GO:0004499">
    <property type="term" value="F:N,N-dimethylaniline monooxygenase activity"/>
    <property type="evidence" value="ECO:0007669"/>
    <property type="project" value="InterPro"/>
</dbReference>
<dbReference type="Pfam" id="PF00743">
    <property type="entry name" value="FMO-like"/>
    <property type="match status" value="1"/>
</dbReference>
<keyword evidence="7" id="KW-1185">Reference proteome</keyword>
<dbReference type="GeneID" id="25309109"/>
<dbReference type="Proteomes" id="UP000053029">
    <property type="component" value="Unassembled WGS sequence"/>
</dbReference>
<dbReference type="SUPFAM" id="SSF51905">
    <property type="entry name" value="FAD/NAD(P)-binding domain"/>
    <property type="match status" value="2"/>
</dbReference>